<keyword evidence="1" id="KW-0175">Coiled coil</keyword>
<gene>
    <name evidence="3" type="ORF">AWH56_003860</name>
    <name evidence="2" type="ORF">AWH56_10135</name>
</gene>
<evidence type="ECO:0000313" key="4">
    <source>
        <dbReference type="Proteomes" id="UP000180175"/>
    </source>
</evidence>
<reference evidence="3 4" key="2">
    <citation type="journal article" date="2017" name="Genome Announc.">
        <title>Draft Genome Sequences of Four Alkaliphilic Bacteria Belonging to the Anaerobacillus Genus.</title>
        <authorList>
            <person name="Bassil N.M."/>
            <person name="Lloyd J.R."/>
        </authorList>
    </citation>
    <scope>NUCLEOTIDE SEQUENCE [LARGE SCALE GENOMIC DNA]</scope>
    <source>
        <strain evidence="3 4">NB2006</strain>
    </source>
</reference>
<evidence type="ECO:0000313" key="3">
    <source>
        <dbReference type="EMBL" id="QOY36800.1"/>
    </source>
</evidence>
<dbReference type="RefSeq" id="WP_071317040.1">
    <property type="nucleotide sequence ID" value="NZ_CP063356.2"/>
</dbReference>
<reference evidence="3" key="4">
    <citation type="submission" date="2020-10" db="EMBL/GenBank/DDBJ databases">
        <authorList>
            <person name="Bassil N.M."/>
            <person name="Lloyd J.R."/>
        </authorList>
    </citation>
    <scope>NUCLEOTIDE SEQUENCE</scope>
    <source>
        <strain evidence="3">NB2006</strain>
    </source>
</reference>
<dbReference type="EMBL" id="CP063356">
    <property type="protein sequence ID" value="QOY36800.1"/>
    <property type="molecule type" value="Genomic_DNA"/>
</dbReference>
<organism evidence="2 4">
    <name type="scientific">Anaerobacillus isosaccharinicus</name>
    <dbReference type="NCBI Taxonomy" id="1532552"/>
    <lineage>
        <taxon>Bacteria</taxon>
        <taxon>Bacillati</taxon>
        <taxon>Bacillota</taxon>
        <taxon>Bacilli</taxon>
        <taxon>Bacillales</taxon>
        <taxon>Bacillaceae</taxon>
        <taxon>Anaerobacillus</taxon>
    </lineage>
</organism>
<proteinExistence type="predicted"/>
<protein>
    <submittedName>
        <fullName evidence="2">Uncharacterized protein</fullName>
    </submittedName>
</protein>
<sequence length="431" mass="51625">MNDILLLLRTLTRGEIIAIIQQFGIPVTGFTARLDRAPIKLLISSLKSELENGLLKRKRKRGKKFTEPQEVYEYLAYRYLQNDNEIVLEEIVEKVQVEEYYSRAAVLAILYLHFKELLEEKRSKIEDNIEQDEFILKGIVEELSLEEKMGRYQDKLLESERNEQDLKALELMIIEELGEEEYLEIKEKVNQGDETLYRMLRETRNFGDYVLFVPFLLENRRYTQKDYASLLVAVLLEYSKRTQSSKERNQKALEYADRELERLKMVLKEKNDKHSKLLQENDKLQTEYNELHHELQTYKRECENHQSFVEQATQQIVEINMLTNYIKQVLEKEQIIIVTNEIYFHNNLLFENRVIDLDTFNSEIKSKISRFLEGKVIFITRVSYQSTEKWIKHSSYLKAKGIPYCELSGYEIEEYLEQIFEFLYTRERYTL</sequence>
<evidence type="ECO:0000313" key="2">
    <source>
        <dbReference type="EMBL" id="OIJ18929.1"/>
    </source>
</evidence>
<dbReference type="AlphaFoldDB" id="A0A1S2M2G2"/>
<dbReference type="EMBL" id="LQXD01000085">
    <property type="protein sequence ID" value="OIJ18929.1"/>
    <property type="molecule type" value="Genomic_DNA"/>
</dbReference>
<reference evidence="3 4" key="3">
    <citation type="journal article" date="2019" name="Int. J. Syst. Evol. Microbiol.">
        <title>Anaerobacillus isosaccharinicus sp. nov., an alkaliphilic bacterium which degrades isosaccharinic acid.</title>
        <authorList>
            <person name="Bassil N.M."/>
            <person name="Lloyd J.R."/>
        </authorList>
    </citation>
    <scope>NUCLEOTIDE SEQUENCE [LARGE SCALE GENOMIC DNA]</scope>
    <source>
        <strain evidence="3 4">NB2006</strain>
    </source>
</reference>
<reference evidence="2 4" key="1">
    <citation type="submission" date="2016-10" db="EMBL/GenBank/DDBJ databases">
        <title>Draft genome sequences of four alkaliphilic bacteria belonging to the Anaerobacillus genus.</title>
        <authorList>
            <person name="Bassil N.M."/>
            <person name="Lloyd J.R."/>
        </authorList>
    </citation>
    <scope>NUCLEOTIDE SEQUENCE [LARGE SCALE GENOMIC DNA]</scope>
    <source>
        <strain evidence="2 4">NB2006</strain>
    </source>
</reference>
<evidence type="ECO:0000256" key="1">
    <source>
        <dbReference type="SAM" id="Coils"/>
    </source>
</evidence>
<accession>A0A1S2M2G2</accession>
<dbReference type="KEGG" id="aia:AWH56_003860"/>
<name>A0A1S2M2G2_9BACI</name>
<keyword evidence="4" id="KW-1185">Reference proteome</keyword>
<dbReference type="Proteomes" id="UP000180175">
    <property type="component" value="Chromosome"/>
</dbReference>
<dbReference type="OrthoDB" id="2989856at2"/>
<feature type="coiled-coil region" evidence="1">
    <location>
        <begin position="253"/>
        <end position="315"/>
    </location>
</feature>